<gene>
    <name evidence="1" type="ORF">DSO57_1033474</name>
</gene>
<keyword evidence="2" id="KW-1185">Reference proteome</keyword>
<dbReference type="EMBL" id="QTSX02000264">
    <property type="protein sequence ID" value="KAJ9087426.1"/>
    <property type="molecule type" value="Genomic_DNA"/>
</dbReference>
<evidence type="ECO:0000313" key="2">
    <source>
        <dbReference type="Proteomes" id="UP001165960"/>
    </source>
</evidence>
<name>A0ACC2UKY2_9FUNG</name>
<comment type="caution">
    <text evidence="1">The sequence shown here is derived from an EMBL/GenBank/DDBJ whole genome shotgun (WGS) entry which is preliminary data.</text>
</comment>
<reference evidence="1" key="1">
    <citation type="submission" date="2022-04" db="EMBL/GenBank/DDBJ databases">
        <title>Genome of the entomopathogenic fungus Entomophthora muscae.</title>
        <authorList>
            <person name="Elya C."/>
            <person name="Lovett B.R."/>
            <person name="Lee E."/>
            <person name="Macias A.M."/>
            <person name="Hajek A.E."/>
            <person name="De Bivort B.L."/>
            <person name="Kasson M.T."/>
            <person name="De Fine Licht H.H."/>
            <person name="Stajich J.E."/>
        </authorList>
    </citation>
    <scope>NUCLEOTIDE SEQUENCE</scope>
    <source>
        <strain evidence="1">Berkeley</strain>
    </source>
</reference>
<accession>A0ACC2UKY2</accession>
<sequence length="314" mass="35988">MEKIGQYYLRKEVTFIFEKKEYSTIITPKTDFDLITKTLKKTFHLKSPFVLKYRIYDNSFVAIRDQAALMNYIKQRFFAYNIYVQHDDSPQKSSLVPFKATQDDVTPNPPENKFPASTFQKTQSPDENRSLNSSSWSNSDASIPRDYSSKGRSNAYQKKPQVASNYWGIKKPTKNEPKPVYPPEPQPKPTPSIPKSAIAERAQEIQSIAMKYQKALESHPSLLLTSQLLVDQILNGANIKLEVLRKTLQRRAIADIFSLKRVPAQQKHIEPAKSPTANQPEEQKPEHVNTEYNWKAEVEHLAAEIDAFGIPMDD</sequence>
<protein>
    <submittedName>
        <fullName evidence="1">Uncharacterized protein</fullName>
    </submittedName>
</protein>
<dbReference type="Proteomes" id="UP001165960">
    <property type="component" value="Unassembled WGS sequence"/>
</dbReference>
<organism evidence="1 2">
    <name type="scientific">Entomophthora muscae</name>
    <dbReference type="NCBI Taxonomy" id="34485"/>
    <lineage>
        <taxon>Eukaryota</taxon>
        <taxon>Fungi</taxon>
        <taxon>Fungi incertae sedis</taxon>
        <taxon>Zoopagomycota</taxon>
        <taxon>Entomophthoromycotina</taxon>
        <taxon>Entomophthoromycetes</taxon>
        <taxon>Entomophthorales</taxon>
        <taxon>Entomophthoraceae</taxon>
        <taxon>Entomophthora</taxon>
    </lineage>
</organism>
<proteinExistence type="predicted"/>
<evidence type="ECO:0000313" key="1">
    <source>
        <dbReference type="EMBL" id="KAJ9087426.1"/>
    </source>
</evidence>